<gene>
    <name evidence="2" type="ORF">K470DRAFT_267873</name>
</gene>
<feature type="compositionally biased region" description="Basic and acidic residues" evidence="1">
    <location>
        <begin position="323"/>
        <end position="339"/>
    </location>
</feature>
<accession>A0A6A7CBC1</accession>
<evidence type="ECO:0000313" key="3">
    <source>
        <dbReference type="Proteomes" id="UP000799421"/>
    </source>
</evidence>
<reference evidence="2" key="1">
    <citation type="journal article" date="2020" name="Stud. Mycol.">
        <title>101 Dothideomycetes genomes: a test case for predicting lifestyles and emergence of pathogens.</title>
        <authorList>
            <person name="Haridas S."/>
            <person name="Albert R."/>
            <person name="Binder M."/>
            <person name="Bloem J."/>
            <person name="Labutti K."/>
            <person name="Salamov A."/>
            <person name="Andreopoulos B."/>
            <person name="Baker S."/>
            <person name="Barry K."/>
            <person name="Bills G."/>
            <person name="Bluhm B."/>
            <person name="Cannon C."/>
            <person name="Castanera R."/>
            <person name="Culley D."/>
            <person name="Daum C."/>
            <person name="Ezra D."/>
            <person name="Gonzalez J."/>
            <person name="Henrissat B."/>
            <person name="Kuo A."/>
            <person name="Liang C."/>
            <person name="Lipzen A."/>
            <person name="Lutzoni F."/>
            <person name="Magnuson J."/>
            <person name="Mondo S."/>
            <person name="Nolan M."/>
            <person name="Ohm R."/>
            <person name="Pangilinan J."/>
            <person name="Park H.-J."/>
            <person name="Ramirez L."/>
            <person name="Alfaro M."/>
            <person name="Sun H."/>
            <person name="Tritt A."/>
            <person name="Yoshinaga Y."/>
            <person name="Zwiers L.-H."/>
            <person name="Turgeon B."/>
            <person name="Goodwin S."/>
            <person name="Spatafora J."/>
            <person name="Crous P."/>
            <person name="Grigoriev I."/>
        </authorList>
    </citation>
    <scope>NUCLEOTIDE SEQUENCE</scope>
    <source>
        <strain evidence="2">CBS 480.64</strain>
    </source>
</reference>
<feature type="region of interest" description="Disordered" evidence="1">
    <location>
        <begin position="267"/>
        <end position="441"/>
    </location>
</feature>
<dbReference type="Gene3D" id="3.30.70.330">
    <property type="match status" value="1"/>
</dbReference>
<sequence length="482" mass="53958">MDGALLQAARDDESRNSRKNQSPRGIMVELDEIEILVMLFTEHNDPYIASALGGRVAEMSTVERKRLHITPFTAELIDRYIPPTLRPQASNISFHTVQTFPERGFGYVELPTMEADKLKKKLNGTTFKGTKVRIEEAKLEKKRGQEEGEAREPRTKTRKEKKKKEQGVFEGHELSPGRHVKRAWTENNAEMPIKKRKVVKDDQQVSRKLRFKTATKDGRSKDKVVIQEFEANKRLPPGAPSAKGLASYEDGKGWVGMTGTVVEPLVTSKQTKHTKQNVDAVIDETSDTPSSPDLSSSSVVSTSDEEGSSSASEAAASDEGSATEEHVDKAAAAEERVVHPLEALFKPQATEVGVKGRSKPQPINTTFTFFDSGAADNDESEKLAPQTPHTKQDMEWRSVRSAAPTPDTAAIGRHFRFPSVEAAETAEEDEAAEGGVEEESEFRKWFYDNRGDLNRSWKRRRREGKKQMRQRDNKRLSQRLVA</sequence>
<dbReference type="InterPro" id="IPR012677">
    <property type="entry name" value="Nucleotide-bd_a/b_plait_sf"/>
</dbReference>
<dbReference type="GO" id="GO:0003676">
    <property type="term" value="F:nucleic acid binding"/>
    <property type="evidence" value="ECO:0007669"/>
    <property type="project" value="InterPro"/>
</dbReference>
<dbReference type="OrthoDB" id="3595585at2759"/>
<feature type="region of interest" description="Disordered" evidence="1">
    <location>
        <begin position="234"/>
        <end position="254"/>
    </location>
</feature>
<feature type="compositionally biased region" description="Acidic residues" evidence="1">
    <location>
        <begin position="424"/>
        <end position="440"/>
    </location>
</feature>
<evidence type="ECO:0008006" key="4">
    <source>
        <dbReference type="Google" id="ProtNLM"/>
    </source>
</evidence>
<feature type="region of interest" description="Disordered" evidence="1">
    <location>
        <begin position="138"/>
        <end position="168"/>
    </location>
</feature>
<keyword evidence="3" id="KW-1185">Reference proteome</keyword>
<feature type="compositionally biased region" description="Basic and acidic residues" evidence="1">
    <location>
        <begin position="465"/>
        <end position="475"/>
    </location>
</feature>
<dbReference type="Proteomes" id="UP000799421">
    <property type="component" value="Unassembled WGS sequence"/>
</dbReference>
<proteinExistence type="predicted"/>
<dbReference type="SUPFAM" id="SSF54928">
    <property type="entry name" value="RNA-binding domain, RBD"/>
    <property type="match status" value="1"/>
</dbReference>
<feature type="compositionally biased region" description="Low complexity" evidence="1">
    <location>
        <begin position="287"/>
        <end position="320"/>
    </location>
</feature>
<name>A0A6A7CBC1_9PEZI</name>
<feature type="compositionally biased region" description="Basic and acidic residues" evidence="1">
    <location>
        <begin position="138"/>
        <end position="155"/>
    </location>
</feature>
<evidence type="ECO:0000313" key="2">
    <source>
        <dbReference type="EMBL" id="KAF2863858.1"/>
    </source>
</evidence>
<evidence type="ECO:0000256" key="1">
    <source>
        <dbReference type="SAM" id="MobiDB-lite"/>
    </source>
</evidence>
<dbReference type="AlphaFoldDB" id="A0A6A7CBC1"/>
<feature type="region of interest" description="Disordered" evidence="1">
    <location>
        <begin position="1"/>
        <end position="23"/>
    </location>
</feature>
<dbReference type="InterPro" id="IPR035979">
    <property type="entry name" value="RBD_domain_sf"/>
</dbReference>
<protein>
    <recommendedName>
        <fullName evidence="4">RRM domain-containing protein</fullName>
    </recommendedName>
</protein>
<organism evidence="2 3">
    <name type="scientific">Piedraia hortae CBS 480.64</name>
    <dbReference type="NCBI Taxonomy" id="1314780"/>
    <lineage>
        <taxon>Eukaryota</taxon>
        <taxon>Fungi</taxon>
        <taxon>Dikarya</taxon>
        <taxon>Ascomycota</taxon>
        <taxon>Pezizomycotina</taxon>
        <taxon>Dothideomycetes</taxon>
        <taxon>Dothideomycetidae</taxon>
        <taxon>Capnodiales</taxon>
        <taxon>Piedraiaceae</taxon>
        <taxon>Piedraia</taxon>
    </lineage>
</organism>
<dbReference type="EMBL" id="MU005959">
    <property type="protein sequence ID" value="KAF2863858.1"/>
    <property type="molecule type" value="Genomic_DNA"/>
</dbReference>
<feature type="region of interest" description="Disordered" evidence="1">
    <location>
        <begin position="458"/>
        <end position="482"/>
    </location>
</feature>